<evidence type="ECO:0000256" key="6">
    <source>
        <dbReference type="ARBA" id="ARBA00022840"/>
    </source>
</evidence>
<dbReference type="PROSITE" id="PS50011">
    <property type="entry name" value="PROTEIN_KINASE_DOM"/>
    <property type="match status" value="1"/>
</dbReference>
<dbReference type="OrthoDB" id="408964at2759"/>
<dbReference type="FunFam" id="1.10.510.10:FF:000647">
    <property type="entry name" value="Serine/threonine-protein kinase"/>
    <property type="match status" value="1"/>
</dbReference>
<dbReference type="GO" id="GO:0005524">
    <property type="term" value="F:ATP binding"/>
    <property type="evidence" value="ECO:0007669"/>
    <property type="project" value="UniProtKB-KW"/>
</dbReference>
<dbReference type="GO" id="GO:0005816">
    <property type="term" value="C:spindle pole body"/>
    <property type="evidence" value="ECO:0007669"/>
    <property type="project" value="TreeGrafter"/>
</dbReference>
<dbReference type="InterPro" id="IPR033701">
    <property type="entry name" value="POLO_box_1"/>
</dbReference>
<dbReference type="GO" id="GO:0005737">
    <property type="term" value="C:cytoplasm"/>
    <property type="evidence" value="ECO:0007669"/>
    <property type="project" value="TreeGrafter"/>
</dbReference>
<feature type="domain" description="POLO box" evidence="9">
    <location>
        <begin position="541"/>
        <end position="624"/>
    </location>
</feature>
<keyword evidence="5 10" id="KW-0418">Kinase</keyword>
<evidence type="ECO:0000256" key="2">
    <source>
        <dbReference type="ARBA" id="ARBA00022679"/>
    </source>
</evidence>
<keyword evidence="1" id="KW-0723">Serine/threonine-protein kinase</keyword>
<dbReference type="CDD" id="cd13117">
    <property type="entry name" value="POLO_box_2"/>
    <property type="match status" value="1"/>
</dbReference>
<dbReference type="InterPro" id="IPR000959">
    <property type="entry name" value="POLO_box_dom"/>
</dbReference>
<accession>A0A4Q1B8J8</accession>
<dbReference type="PROSITE" id="PS00108">
    <property type="entry name" value="PROTEIN_KINASE_ST"/>
    <property type="match status" value="1"/>
</dbReference>
<evidence type="ECO:0000313" key="10">
    <source>
        <dbReference type="EMBL" id="RXK34972.1"/>
    </source>
</evidence>
<dbReference type="PANTHER" id="PTHR24345:SF0">
    <property type="entry name" value="CELL CYCLE SERINE_THREONINE-PROTEIN KINASE CDC5_MSD2"/>
    <property type="match status" value="1"/>
</dbReference>
<feature type="domain" description="POLO box" evidence="9">
    <location>
        <begin position="645"/>
        <end position="735"/>
    </location>
</feature>
<evidence type="ECO:0000256" key="4">
    <source>
        <dbReference type="ARBA" id="ARBA00022741"/>
    </source>
</evidence>
<dbReference type="Gene3D" id="1.10.510.10">
    <property type="entry name" value="Transferase(Phosphotransferase) domain 1"/>
    <property type="match status" value="1"/>
</dbReference>
<evidence type="ECO:0000259" key="8">
    <source>
        <dbReference type="PROSITE" id="PS50011"/>
    </source>
</evidence>
<feature type="compositionally biased region" description="Basic and acidic residues" evidence="7">
    <location>
        <begin position="738"/>
        <end position="778"/>
    </location>
</feature>
<keyword evidence="6" id="KW-0067">ATP-binding</keyword>
<keyword evidence="11" id="KW-1185">Reference proteome</keyword>
<reference evidence="10 11" key="1">
    <citation type="submission" date="2016-06" db="EMBL/GenBank/DDBJ databases">
        <title>Evolution of pathogenesis and genome organization in the Tremellales.</title>
        <authorList>
            <person name="Cuomo C."/>
            <person name="Litvintseva A."/>
            <person name="Heitman J."/>
            <person name="Chen Y."/>
            <person name="Sun S."/>
            <person name="Springer D."/>
            <person name="Dromer F."/>
            <person name="Young S."/>
            <person name="Zeng Q."/>
            <person name="Chapman S."/>
            <person name="Gujja S."/>
            <person name="Saif S."/>
            <person name="Birren B."/>
        </authorList>
    </citation>
    <scope>NUCLEOTIDE SEQUENCE [LARGE SCALE GENOMIC DNA]</scope>
    <source>
        <strain evidence="10 11">ATCC 28783</strain>
    </source>
</reference>
<feature type="region of interest" description="Disordered" evidence="7">
    <location>
        <begin position="414"/>
        <end position="439"/>
    </location>
</feature>
<dbReference type="AlphaFoldDB" id="A0A4Q1B8J8"/>
<feature type="region of interest" description="Disordered" evidence="7">
    <location>
        <begin position="734"/>
        <end position="778"/>
    </location>
</feature>
<name>A0A4Q1B8J8_TREME</name>
<sequence length="778" mass="87331">MAAVEEKGKEREREKIVPPTPPQIIHDRTRGVFYTRVGFLGEGGFARVYEVQDRHGQRKAVKVVSKAAVRTKKNKTKLWAEIKLHQMLNHPNIVHFEDCFEDDENVYMILELCENGSLMDLLRRRKRYSEPEARFFLVQLIAACQYMHSTNVIHRDLKLGNLFLDGDMNIKVGDLGLAALIENPGDRKKTICGTPNYIAPEVLFDTVNGHSFEVDIWSVGVILYTFLIGKPPFQTKDVKAIYKRIRENRYEFPPEKDISPAAQDLIMSILNPNPANRPTLSAILQHPFFSDGPFPPRIPAAANDFPPDFRHLTMAQSQKNFEDLCRRSKVGGMAVVMSDQARLRPFGPSIMQQEKDFRDAVQPDSPISALLKSARQPLVQAPTGISETNLLRRLTAAGAHSTLSPVRRLVAKAPSGMDRVGEEEEPEDEAGGHGLGIREREVATQKARIVSEMAISGSGGIPHPRASPRKPLAPSTTLLQAQSSRATNTGHAVKGAAQKGDKVSLYETVEKNLSRALVMAATDAGFTTPQIPSDPPAPKVFVVSWLDYCGKYGMGFAMNDGTIAVHFNDSSSLALAPNKKYFDHISPSSDGLTAMRANYPVDGHPRDLANKVYLLKSFEGYMLKRLYGEHSYAFEDLDLTRGMVYVTRYLRMKHVILFRLSNEVLQFNFYDHTKLIFSQGGLVLSVIDRHDVLRTWSLESLLGPTDHLTPKDKRRVEGVLHKVQYARDVLSKIQSHGADPKHSQENPDKYQTEYEPRHQAPDNDTKPTTRERVMKPIR</sequence>
<dbReference type="Proteomes" id="UP000289152">
    <property type="component" value="Unassembled WGS sequence"/>
</dbReference>
<dbReference type="InterPro" id="IPR036947">
    <property type="entry name" value="POLO_box_dom_sf"/>
</dbReference>
<dbReference type="GO" id="GO:0007052">
    <property type="term" value="P:mitotic spindle organization"/>
    <property type="evidence" value="ECO:0007669"/>
    <property type="project" value="TreeGrafter"/>
</dbReference>
<evidence type="ECO:0000256" key="1">
    <source>
        <dbReference type="ARBA" id="ARBA00022527"/>
    </source>
</evidence>
<dbReference type="Pfam" id="PF00069">
    <property type="entry name" value="Pkinase"/>
    <property type="match status" value="1"/>
</dbReference>
<dbReference type="InterPro" id="IPR008271">
    <property type="entry name" value="Ser/Thr_kinase_AS"/>
</dbReference>
<dbReference type="InParanoid" id="A0A4Q1B8J8"/>
<dbReference type="GO" id="GO:0004674">
    <property type="term" value="F:protein serine/threonine kinase activity"/>
    <property type="evidence" value="ECO:0007669"/>
    <property type="project" value="UniProtKB-KW"/>
</dbReference>
<dbReference type="CDD" id="cd13118">
    <property type="entry name" value="POLO_box_1"/>
    <property type="match status" value="1"/>
</dbReference>
<dbReference type="GO" id="GO:0000776">
    <property type="term" value="C:kinetochore"/>
    <property type="evidence" value="ECO:0007669"/>
    <property type="project" value="TreeGrafter"/>
</dbReference>
<feature type="domain" description="Protein kinase" evidence="8">
    <location>
        <begin position="34"/>
        <end position="289"/>
    </location>
</feature>
<dbReference type="SUPFAM" id="SSF82615">
    <property type="entry name" value="Polo-box domain"/>
    <property type="match status" value="2"/>
</dbReference>
<protein>
    <submittedName>
        <fullName evidence="10">PLK/PLK1 protein kinase</fullName>
    </submittedName>
</protein>
<keyword evidence="2" id="KW-0808">Transferase</keyword>
<dbReference type="PROSITE" id="PS50078">
    <property type="entry name" value="POLO_BOX"/>
    <property type="match status" value="2"/>
</dbReference>
<evidence type="ECO:0000256" key="3">
    <source>
        <dbReference type="ARBA" id="ARBA00022737"/>
    </source>
</evidence>
<feature type="compositionally biased region" description="Basic and acidic residues" evidence="7">
    <location>
        <begin position="1"/>
        <end position="16"/>
    </location>
</feature>
<dbReference type="InterPro" id="IPR011009">
    <property type="entry name" value="Kinase-like_dom_sf"/>
</dbReference>
<keyword evidence="3" id="KW-0677">Repeat</keyword>
<feature type="compositionally biased region" description="Polar residues" evidence="7">
    <location>
        <begin position="474"/>
        <end position="490"/>
    </location>
</feature>
<dbReference type="VEuPathDB" id="FungiDB:TREMEDRAFT_72015"/>
<dbReference type="Pfam" id="PF00659">
    <property type="entry name" value="POLO_box"/>
    <property type="match status" value="2"/>
</dbReference>
<gene>
    <name evidence="10" type="ORF">M231_07786</name>
</gene>
<dbReference type="SUPFAM" id="SSF56112">
    <property type="entry name" value="Protein kinase-like (PK-like)"/>
    <property type="match status" value="1"/>
</dbReference>
<dbReference type="Gene3D" id="3.30.200.20">
    <property type="entry name" value="Phosphorylase Kinase, domain 1"/>
    <property type="match status" value="1"/>
</dbReference>
<dbReference type="SMART" id="SM00220">
    <property type="entry name" value="S_TKc"/>
    <property type="match status" value="1"/>
</dbReference>
<evidence type="ECO:0000313" key="11">
    <source>
        <dbReference type="Proteomes" id="UP000289152"/>
    </source>
</evidence>
<dbReference type="STRING" id="5217.A0A4Q1B8J8"/>
<dbReference type="InterPro" id="IPR000719">
    <property type="entry name" value="Prot_kinase_dom"/>
</dbReference>
<feature type="region of interest" description="Disordered" evidence="7">
    <location>
        <begin position="1"/>
        <end position="21"/>
    </location>
</feature>
<keyword evidence="4" id="KW-0547">Nucleotide-binding</keyword>
<dbReference type="GO" id="GO:0000922">
    <property type="term" value="C:spindle pole"/>
    <property type="evidence" value="ECO:0007669"/>
    <property type="project" value="TreeGrafter"/>
</dbReference>
<evidence type="ECO:0000256" key="5">
    <source>
        <dbReference type="ARBA" id="ARBA00022777"/>
    </source>
</evidence>
<comment type="caution">
    <text evidence="10">The sequence shown here is derived from an EMBL/GenBank/DDBJ whole genome shotgun (WGS) entry which is preliminary data.</text>
</comment>
<proteinExistence type="predicted"/>
<dbReference type="CDD" id="cd14099">
    <property type="entry name" value="STKc_PLK"/>
    <property type="match status" value="1"/>
</dbReference>
<dbReference type="FunFam" id="3.30.200.20:FF:000091">
    <property type="entry name" value="Serine/threonine-protein kinase PLK"/>
    <property type="match status" value="1"/>
</dbReference>
<dbReference type="GO" id="GO:0005634">
    <property type="term" value="C:nucleus"/>
    <property type="evidence" value="ECO:0007669"/>
    <property type="project" value="TreeGrafter"/>
</dbReference>
<dbReference type="EMBL" id="SDIL01000168">
    <property type="protein sequence ID" value="RXK34972.1"/>
    <property type="molecule type" value="Genomic_DNA"/>
</dbReference>
<dbReference type="FunCoup" id="A0A4Q1B8J8">
    <property type="interactions" value="248"/>
</dbReference>
<dbReference type="InterPro" id="IPR033695">
    <property type="entry name" value="POLO_box_2"/>
</dbReference>
<dbReference type="PANTHER" id="PTHR24345">
    <property type="entry name" value="SERINE/THREONINE-PROTEIN KINASE PLK"/>
    <property type="match status" value="1"/>
</dbReference>
<organism evidence="10 11">
    <name type="scientific">Tremella mesenterica</name>
    <name type="common">Jelly fungus</name>
    <dbReference type="NCBI Taxonomy" id="5217"/>
    <lineage>
        <taxon>Eukaryota</taxon>
        <taxon>Fungi</taxon>
        <taxon>Dikarya</taxon>
        <taxon>Basidiomycota</taxon>
        <taxon>Agaricomycotina</taxon>
        <taxon>Tremellomycetes</taxon>
        <taxon>Tremellales</taxon>
        <taxon>Tremellaceae</taxon>
        <taxon>Tremella</taxon>
    </lineage>
</organism>
<dbReference type="Gene3D" id="3.30.1120.30">
    <property type="entry name" value="POLO box domain"/>
    <property type="match status" value="2"/>
</dbReference>
<feature type="region of interest" description="Disordered" evidence="7">
    <location>
        <begin position="454"/>
        <end position="495"/>
    </location>
</feature>
<evidence type="ECO:0000256" key="7">
    <source>
        <dbReference type="SAM" id="MobiDB-lite"/>
    </source>
</evidence>
<evidence type="ECO:0000259" key="9">
    <source>
        <dbReference type="PROSITE" id="PS50078"/>
    </source>
</evidence>